<evidence type="ECO:0000313" key="4">
    <source>
        <dbReference type="Proteomes" id="UP000596742"/>
    </source>
</evidence>
<protein>
    <recommendedName>
        <fullName evidence="5">RNA helicase</fullName>
    </recommendedName>
</protein>
<dbReference type="Pfam" id="PF00271">
    <property type="entry name" value="Helicase_C"/>
    <property type="match status" value="1"/>
</dbReference>
<gene>
    <name evidence="3" type="ORF">MGAL_10B049123</name>
</gene>
<dbReference type="InterPro" id="IPR021673">
    <property type="entry name" value="RLR_CTR"/>
</dbReference>
<dbReference type="PANTHER" id="PTHR14074:SF16">
    <property type="entry name" value="ANTIVIRAL INNATE IMMUNE RESPONSE RECEPTOR RIG-I"/>
    <property type="match status" value="1"/>
</dbReference>
<accession>A0A8B6EQQ8</accession>
<evidence type="ECO:0000259" key="1">
    <source>
        <dbReference type="PROSITE" id="PS51194"/>
    </source>
</evidence>
<organism evidence="3 4">
    <name type="scientific">Mytilus galloprovincialis</name>
    <name type="common">Mediterranean mussel</name>
    <dbReference type="NCBI Taxonomy" id="29158"/>
    <lineage>
        <taxon>Eukaryota</taxon>
        <taxon>Metazoa</taxon>
        <taxon>Spiralia</taxon>
        <taxon>Lophotrochozoa</taxon>
        <taxon>Mollusca</taxon>
        <taxon>Bivalvia</taxon>
        <taxon>Autobranchia</taxon>
        <taxon>Pteriomorphia</taxon>
        <taxon>Mytilida</taxon>
        <taxon>Mytiloidea</taxon>
        <taxon>Mytilidae</taxon>
        <taxon>Mytilinae</taxon>
        <taxon>Mytilus</taxon>
    </lineage>
</organism>
<keyword evidence="4" id="KW-1185">Reference proteome</keyword>
<evidence type="ECO:0000313" key="3">
    <source>
        <dbReference type="EMBL" id="VDI37572.1"/>
    </source>
</evidence>
<dbReference type="PROSITE" id="PS51789">
    <property type="entry name" value="RLR_CTR"/>
    <property type="match status" value="1"/>
</dbReference>
<dbReference type="InterPro" id="IPR001650">
    <property type="entry name" value="Helicase_C-like"/>
</dbReference>
<dbReference type="Gene3D" id="3.40.50.300">
    <property type="entry name" value="P-loop containing nucleotide triphosphate hydrolases"/>
    <property type="match status" value="1"/>
</dbReference>
<dbReference type="SMART" id="SM00490">
    <property type="entry name" value="HELICc"/>
    <property type="match status" value="1"/>
</dbReference>
<dbReference type="InterPro" id="IPR051363">
    <property type="entry name" value="RLR_Helicase"/>
</dbReference>
<evidence type="ECO:0000259" key="2">
    <source>
        <dbReference type="PROSITE" id="PS51789"/>
    </source>
</evidence>
<dbReference type="PROSITE" id="PS51194">
    <property type="entry name" value="HELICASE_CTER"/>
    <property type="match status" value="1"/>
</dbReference>
<dbReference type="PANTHER" id="PTHR14074">
    <property type="entry name" value="HELICASE WITH DEATH DOMAIN-RELATED"/>
    <property type="match status" value="1"/>
</dbReference>
<feature type="domain" description="Helicase C-terminal" evidence="1">
    <location>
        <begin position="121"/>
        <end position="288"/>
    </location>
</feature>
<dbReference type="GO" id="GO:0005737">
    <property type="term" value="C:cytoplasm"/>
    <property type="evidence" value="ECO:0007669"/>
    <property type="project" value="TreeGrafter"/>
</dbReference>
<sequence>METGADMGMFDVKIEVSTRQYGTHQEKNPTFDHEPLNPEFRTSTKTLKLYTECLEVNSLLEVDQVCNVITQGYADESAASQNAKTDEESEIVNKLKEVFVDIREIGRKIEKNPDVKALIELLDREYQKCKEDSRFLIFVKTRATARALVDVLPDYLRSTYLTGSHKCIDEDGLPAAEQIAVLDNFRNGDHLCVVATSVASEGLDIPLCNLMIRYRFRANEISSLQMRGRVRRSQQGKEVHVGTFGEFETEEKNIKRQYLMTKAIKDVCELDIDIANAEKDVYQMEEMERNSKIMKKNQRRQALFKVHCKYCGVLITQSTFMRHINEKFFVVCDKGILQRVDQRELPKKQRKMIFDGFHKRFKAFGLECGHDWGSIFIYKECEILALSQAGTKVFDIGNDKFTDCRKWNDLPFTINEMTDEDIELYKSQ</sequence>
<name>A0A8B6EQQ8_MYTGA</name>
<comment type="caution">
    <text evidence="3">The sequence shown here is derived from an EMBL/GenBank/DDBJ whole genome shotgun (WGS) entry which is preliminary data.</text>
</comment>
<dbReference type="EMBL" id="UYJE01005468">
    <property type="protein sequence ID" value="VDI37572.1"/>
    <property type="molecule type" value="Genomic_DNA"/>
</dbReference>
<dbReference type="OrthoDB" id="416741at2759"/>
<dbReference type="Pfam" id="PF11648">
    <property type="entry name" value="RIG-I_C-RD"/>
    <property type="match status" value="1"/>
</dbReference>
<dbReference type="Gene3D" id="2.170.150.30">
    <property type="entry name" value="RIG-I-like receptor, C-terminal regulatory domain"/>
    <property type="match status" value="1"/>
</dbReference>
<dbReference type="InterPro" id="IPR038557">
    <property type="entry name" value="RLR_C_sf"/>
</dbReference>
<dbReference type="InterPro" id="IPR027417">
    <property type="entry name" value="P-loop_NTPase"/>
</dbReference>
<dbReference type="SUPFAM" id="SSF52540">
    <property type="entry name" value="P-loop containing nucleoside triphosphate hydrolases"/>
    <property type="match status" value="1"/>
</dbReference>
<dbReference type="AlphaFoldDB" id="A0A8B6EQQ8"/>
<reference evidence="3" key="1">
    <citation type="submission" date="2018-11" db="EMBL/GenBank/DDBJ databases">
        <authorList>
            <person name="Alioto T."/>
            <person name="Alioto T."/>
        </authorList>
    </citation>
    <scope>NUCLEOTIDE SEQUENCE</scope>
</reference>
<evidence type="ECO:0008006" key="5">
    <source>
        <dbReference type="Google" id="ProtNLM"/>
    </source>
</evidence>
<feature type="domain" description="RLR CTR" evidence="2">
    <location>
        <begin position="294"/>
        <end position="424"/>
    </location>
</feature>
<dbReference type="Proteomes" id="UP000596742">
    <property type="component" value="Unassembled WGS sequence"/>
</dbReference>
<proteinExistence type="predicted"/>